<organism evidence="2 3">
    <name type="scientific">Roseateles depolymerans</name>
    <dbReference type="NCBI Taxonomy" id="76731"/>
    <lineage>
        <taxon>Bacteria</taxon>
        <taxon>Pseudomonadati</taxon>
        <taxon>Pseudomonadota</taxon>
        <taxon>Betaproteobacteria</taxon>
        <taxon>Burkholderiales</taxon>
        <taxon>Sphaerotilaceae</taxon>
        <taxon>Roseateles</taxon>
    </lineage>
</organism>
<dbReference type="AlphaFoldDB" id="A0A0U3E724"/>
<keyword evidence="3" id="KW-1185">Reference proteome</keyword>
<name>A0A0U3E724_9BURK</name>
<evidence type="ECO:0000313" key="3">
    <source>
        <dbReference type="Proteomes" id="UP000060699"/>
    </source>
</evidence>
<gene>
    <name evidence="2" type="ORF">RD2015_4735</name>
</gene>
<dbReference type="PATRIC" id="fig|76731.3.peg.4852"/>
<dbReference type="InterPro" id="IPR022742">
    <property type="entry name" value="Hydrolase_4"/>
</dbReference>
<sequence length="424" mass="46445">MHRPLPTLEDALAPGRAPLPGGRKRRAAGRCLFLLALALGVVSCATHVPPPPAPVPANASFQDYQQQALKTLTEGRAYRGERAGAEAALNAPQEWRPIGPVRGGVLLVHGLGDSPWSFRDIGQALARQGFLARTVLLPGHGTQPADMLDVRMEQWRDVVESQAALLQRDAGHIYLGGFSTGANLVLDHAYRHPEVAGLLLFSPAFRSSVSLDWLAPALRYVRPWLIETSLQSETIPVRYSMVPTNGFAQFYRSSRVAQDHLASAPFDRPVLMVLAAGDSVVDVAYAARTFHARFTHPASRLIWYGKQQPPADGDPRVLSRTDTLPEWRISQFSHMGVLFAPDNPLYGPQGSLKLCRNSRDGDAIRACEQGAQVWYSDWGYTEAGKVHARLTFNPYFDLQTQVMAEVMEAGEKSAVRAGASSPHF</sequence>
<dbReference type="STRING" id="76731.RD2015_4735"/>
<evidence type="ECO:0000313" key="2">
    <source>
        <dbReference type="EMBL" id="ALV09173.1"/>
    </source>
</evidence>
<dbReference type="KEGG" id="rdp:RD2015_4735"/>
<protein>
    <submittedName>
        <fullName evidence="2">Lysophospholipase</fullName>
    </submittedName>
</protein>
<accession>A0A0U3E724</accession>
<dbReference type="Gene3D" id="3.40.50.1820">
    <property type="entry name" value="alpha/beta hydrolase"/>
    <property type="match status" value="1"/>
</dbReference>
<dbReference type="OrthoDB" id="8612291at2"/>
<proteinExistence type="predicted"/>
<dbReference type="EMBL" id="CP013729">
    <property type="protein sequence ID" value="ALV09173.1"/>
    <property type="molecule type" value="Genomic_DNA"/>
</dbReference>
<feature type="domain" description="Serine aminopeptidase S33" evidence="1">
    <location>
        <begin position="100"/>
        <end position="227"/>
    </location>
</feature>
<dbReference type="Pfam" id="PF12146">
    <property type="entry name" value="Hydrolase_4"/>
    <property type="match status" value="1"/>
</dbReference>
<evidence type="ECO:0000259" key="1">
    <source>
        <dbReference type="Pfam" id="PF12146"/>
    </source>
</evidence>
<dbReference type="SUPFAM" id="SSF53474">
    <property type="entry name" value="alpha/beta-Hydrolases"/>
    <property type="match status" value="1"/>
</dbReference>
<dbReference type="InterPro" id="IPR029058">
    <property type="entry name" value="AB_hydrolase_fold"/>
</dbReference>
<dbReference type="Proteomes" id="UP000060699">
    <property type="component" value="Chromosome"/>
</dbReference>
<reference evidence="2 3" key="1">
    <citation type="submission" date="2015-12" db="EMBL/GenBank/DDBJ databases">
        <title>Complete genome of Roseateles depolymerans KCTC 42856.</title>
        <authorList>
            <person name="Kim K.M."/>
        </authorList>
    </citation>
    <scope>NUCLEOTIDE SEQUENCE [LARGE SCALE GENOMIC DNA]</scope>
    <source>
        <strain evidence="2 3">KCTC 42856</strain>
    </source>
</reference>